<name>A0AAV0LUT1_9ROSI</name>
<dbReference type="GO" id="GO:0051087">
    <property type="term" value="F:protein-folding chaperone binding"/>
    <property type="evidence" value="ECO:0007669"/>
    <property type="project" value="InterPro"/>
</dbReference>
<dbReference type="FunFam" id="3.90.20.20:FF:000005">
    <property type="entry name" value="GrpE protein homolog"/>
    <property type="match status" value="1"/>
</dbReference>
<dbReference type="GO" id="GO:0005524">
    <property type="term" value="F:ATP binding"/>
    <property type="evidence" value="ECO:0007669"/>
    <property type="project" value="UniProtKB-KW"/>
</dbReference>
<comment type="subunit">
    <text evidence="9">Probable component of the PAM complex, at least composed of SSC1 (mtHsp70), MGE1, TIM44, PAM16/TIM16, PAM17 and PAM18/TIM14. Interacts with SSQ1.</text>
</comment>
<feature type="compositionally biased region" description="Basic and acidic residues" evidence="12">
    <location>
        <begin position="221"/>
        <end position="230"/>
    </location>
</feature>
<dbReference type="SUPFAM" id="SSF58014">
    <property type="entry name" value="Coiled-coil domain of nucleotide exchange factor GrpE"/>
    <property type="match status" value="1"/>
</dbReference>
<evidence type="ECO:0000313" key="14">
    <source>
        <dbReference type="EMBL" id="CAI0437325.1"/>
    </source>
</evidence>
<dbReference type="PRINTS" id="PR00773">
    <property type="entry name" value="GRPEPROTEIN"/>
</dbReference>
<evidence type="ECO:0000256" key="3">
    <source>
        <dbReference type="ARBA" id="ARBA00022723"/>
    </source>
</evidence>
<comment type="subcellular location">
    <subcellularLocation>
        <location evidence="1 10">Mitochondrion matrix</location>
    </subcellularLocation>
</comment>
<evidence type="ECO:0000256" key="6">
    <source>
        <dbReference type="ARBA" id="ARBA00022946"/>
    </source>
</evidence>
<feature type="region of interest" description="Disordered" evidence="12">
    <location>
        <begin position="185"/>
        <end position="267"/>
    </location>
</feature>
<dbReference type="PANTHER" id="PTHR21237">
    <property type="entry name" value="GRPE PROTEIN"/>
    <property type="match status" value="1"/>
</dbReference>
<evidence type="ECO:0000256" key="13">
    <source>
        <dbReference type="SAM" id="SignalP"/>
    </source>
</evidence>
<dbReference type="GO" id="GO:0006457">
    <property type="term" value="P:protein folding"/>
    <property type="evidence" value="ECO:0007669"/>
    <property type="project" value="InterPro"/>
</dbReference>
<evidence type="ECO:0000256" key="8">
    <source>
        <dbReference type="ARBA" id="ARBA00023186"/>
    </source>
</evidence>
<dbReference type="GO" id="GO:0030150">
    <property type="term" value="P:protein import into mitochondrial matrix"/>
    <property type="evidence" value="ECO:0007669"/>
    <property type="project" value="TreeGrafter"/>
</dbReference>
<evidence type="ECO:0000256" key="2">
    <source>
        <dbReference type="ARBA" id="ARBA00009054"/>
    </source>
</evidence>
<keyword evidence="13" id="KW-0732">Signal</keyword>
<dbReference type="Pfam" id="PF01025">
    <property type="entry name" value="GrpE"/>
    <property type="match status" value="1"/>
</dbReference>
<evidence type="ECO:0000256" key="7">
    <source>
        <dbReference type="ARBA" id="ARBA00023128"/>
    </source>
</evidence>
<dbReference type="EMBL" id="CAMGYJ010000006">
    <property type="protein sequence ID" value="CAI0437325.1"/>
    <property type="molecule type" value="Genomic_DNA"/>
</dbReference>
<evidence type="ECO:0000256" key="11">
    <source>
        <dbReference type="RuleBase" id="RU004478"/>
    </source>
</evidence>
<evidence type="ECO:0000313" key="15">
    <source>
        <dbReference type="Proteomes" id="UP001154282"/>
    </source>
</evidence>
<keyword evidence="6" id="KW-0809">Transit peptide</keyword>
<accession>A0AAV0LUT1</accession>
<protein>
    <recommendedName>
        <fullName evidence="10">GrpE protein homolog</fullName>
    </recommendedName>
</protein>
<dbReference type="SUPFAM" id="SSF51064">
    <property type="entry name" value="Head domain of nucleotide exchange factor GrpE"/>
    <property type="match status" value="1"/>
</dbReference>
<dbReference type="InterPro" id="IPR009012">
    <property type="entry name" value="GrpE_head"/>
</dbReference>
<dbReference type="FunFam" id="2.30.22.10:FF:000002">
    <property type="entry name" value="GrpE protein homolog"/>
    <property type="match status" value="1"/>
</dbReference>
<dbReference type="HAMAP" id="MF_01151">
    <property type="entry name" value="GrpE"/>
    <property type="match status" value="1"/>
</dbReference>
<sequence>MGRASATNLVVLFLLVVATNIAVAKMLAGSDVAVQSLPDSTSMPSAAASAAATAAKGLAAVGTDEATAAPEGGGNLGGSYADETVAKSKGTGHLSRKLGGDGGYGYGNSAGFCLASLGTLAADAPCFLSPLPPPNSNRFLESNLLFIRVSSIDGLVSYASGQNNMVSGFHQSAYNSFPFGKFGFASSASPEQTEKEQGATQSNDQGKINGDADSGALSEDSVSRESKEPGSDSESQATESACAKRRRGSTKRTAFSDSDSEEDADDLSRDDLLKLVVEKDELLQSKQEEFLMMKDKFLRALAENENVMERTKREAENSKKFAIQNFAKGLLDVADNLGRASSVFKESFAKIDTSKDSAGVVPLVKSLSEGVDMTEKQLGEVFKKFGLERFDPTNEPFDPHRHNAMFQVPDASKPPGTVAHVLKAGYMLHERVIRPAEVGVTQSVENEAEADS</sequence>
<dbReference type="InterPro" id="IPR013805">
    <property type="entry name" value="GrpE_CC"/>
</dbReference>
<dbReference type="GO" id="GO:0051082">
    <property type="term" value="F:unfolded protein binding"/>
    <property type="evidence" value="ECO:0007669"/>
    <property type="project" value="TreeGrafter"/>
</dbReference>
<evidence type="ECO:0000256" key="12">
    <source>
        <dbReference type="SAM" id="MobiDB-lite"/>
    </source>
</evidence>
<keyword evidence="8 10" id="KW-0143">Chaperone</keyword>
<keyword evidence="3" id="KW-0479">Metal-binding</keyword>
<reference evidence="14" key="1">
    <citation type="submission" date="2022-08" db="EMBL/GenBank/DDBJ databases">
        <authorList>
            <person name="Gutierrez-Valencia J."/>
        </authorList>
    </citation>
    <scope>NUCLEOTIDE SEQUENCE</scope>
</reference>
<dbReference type="Gene3D" id="2.30.22.10">
    <property type="entry name" value="Head domain of nucleotide exchange factor GrpE"/>
    <property type="match status" value="1"/>
</dbReference>
<dbReference type="CDD" id="cd00446">
    <property type="entry name" value="GrpE"/>
    <property type="match status" value="1"/>
</dbReference>
<gene>
    <name evidence="14" type="ORF">LITE_LOCUS25426</name>
</gene>
<evidence type="ECO:0000256" key="1">
    <source>
        <dbReference type="ARBA" id="ARBA00004305"/>
    </source>
</evidence>
<evidence type="ECO:0000256" key="4">
    <source>
        <dbReference type="ARBA" id="ARBA00022741"/>
    </source>
</evidence>
<evidence type="ECO:0000256" key="5">
    <source>
        <dbReference type="ARBA" id="ARBA00022840"/>
    </source>
</evidence>
<evidence type="ECO:0000256" key="9">
    <source>
        <dbReference type="ARBA" id="ARBA00063669"/>
    </source>
</evidence>
<keyword evidence="4" id="KW-0547">Nucleotide-binding</keyword>
<dbReference type="GO" id="GO:0001405">
    <property type="term" value="C:PAM complex, Tim23 associated import motor"/>
    <property type="evidence" value="ECO:0007669"/>
    <property type="project" value="TreeGrafter"/>
</dbReference>
<keyword evidence="7 10" id="KW-0496">Mitochondrion</keyword>
<comment type="caution">
    <text evidence="14">The sequence shown here is derived from an EMBL/GenBank/DDBJ whole genome shotgun (WGS) entry which is preliminary data.</text>
</comment>
<dbReference type="Proteomes" id="UP001154282">
    <property type="component" value="Unassembled WGS sequence"/>
</dbReference>
<proteinExistence type="inferred from homology"/>
<keyword evidence="5" id="KW-0067">ATP-binding</keyword>
<keyword evidence="15" id="KW-1185">Reference proteome</keyword>
<dbReference type="Gene3D" id="3.90.20.20">
    <property type="match status" value="1"/>
</dbReference>
<dbReference type="InterPro" id="IPR000740">
    <property type="entry name" value="GrpE"/>
</dbReference>
<evidence type="ECO:0000256" key="10">
    <source>
        <dbReference type="RuleBase" id="RU000640"/>
    </source>
</evidence>
<dbReference type="GO" id="GO:0000774">
    <property type="term" value="F:adenyl-nucleotide exchange factor activity"/>
    <property type="evidence" value="ECO:0007669"/>
    <property type="project" value="InterPro"/>
</dbReference>
<comment type="similarity">
    <text evidence="2 11">Belongs to the GrpE family.</text>
</comment>
<dbReference type="GO" id="GO:0042803">
    <property type="term" value="F:protein homodimerization activity"/>
    <property type="evidence" value="ECO:0007669"/>
    <property type="project" value="InterPro"/>
</dbReference>
<feature type="signal peptide" evidence="13">
    <location>
        <begin position="1"/>
        <end position="24"/>
    </location>
</feature>
<dbReference type="PANTHER" id="PTHR21237:SF23">
    <property type="entry name" value="GRPE PROTEIN HOMOLOG, MITOCHONDRIAL"/>
    <property type="match status" value="1"/>
</dbReference>
<dbReference type="GO" id="GO:0046872">
    <property type="term" value="F:metal ion binding"/>
    <property type="evidence" value="ECO:0007669"/>
    <property type="project" value="UniProtKB-KW"/>
</dbReference>
<comment type="function">
    <text evidence="10">Essential component of the PAM complex, a complex required for the translocation of transit peptide-containing proteins from the inner membrane into the mitochondrial matrix in an ATP-dependent manner.</text>
</comment>
<dbReference type="PROSITE" id="PS01071">
    <property type="entry name" value="GRPE"/>
    <property type="match status" value="1"/>
</dbReference>
<feature type="chain" id="PRO_5043561231" description="GrpE protein homolog" evidence="13">
    <location>
        <begin position="25"/>
        <end position="452"/>
    </location>
</feature>
<organism evidence="14 15">
    <name type="scientific">Linum tenue</name>
    <dbReference type="NCBI Taxonomy" id="586396"/>
    <lineage>
        <taxon>Eukaryota</taxon>
        <taxon>Viridiplantae</taxon>
        <taxon>Streptophyta</taxon>
        <taxon>Embryophyta</taxon>
        <taxon>Tracheophyta</taxon>
        <taxon>Spermatophyta</taxon>
        <taxon>Magnoliopsida</taxon>
        <taxon>eudicotyledons</taxon>
        <taxon>Gunneridae</taxon>
        <taxon>Pentapetalae</taxon>
        <taxon>rosids</taxon>
        <taxon>fabids</taxon>
        <taxon>Malpighiales</taxon>
        <taxon>Linaceae</taxon>
        <taxon>Linum</taxon>
    </lineage>
</organism>
<dbReference type="AlphaFoldDB" id="A0AAV0LUT1"/>